<protein>
    <submittedName>
        <fullName evidence="2">Uncharacterized protein</fullName>
    </submittedName>
</protein>
<evidence type="ECO:0000256" key="1">
    <source>
        <dbReference type="SAM" id="MobiDB-lite"/>
    </source>
</evidence>
<sequence>MQKSLNKKKKTKKPQKEIIWGPAAMAARRDEARRYQAR</sequence>
<gene>
    <name evidence="2" type="ORF">LCGC14_0700080</name>
</gene>
<name>A0A0F9QI83_9ZZZZ</name>
<accession>A0A0F9QI83</accession>
<organism evidence="2">
    <name type="scientific">marine sediment metagenome</name>
    <dbReference type="NCBI Taxonomy" id="412755"/>
    <lineage>
        <taxon>unclassified sequences</taxon>
        <taxon>metagenomes</taxon>
        <taxon>ecological metagenomes</taxon>
    </lineage>
</organism>
<feature type="non-terminal residue" evidence="2">
    <location>
        <position position="38"/>
    </location>
</feature>
<feature type="compositionally biased region" description="Basic and acidic residues" evidence="1">
    <location>
        <begin position="27"/>
        <end position="38"/>
    </location>
</feature>
<feature type="compositionally biased region" description="Basic residues" evidence="1">
    <location>
        <begin position="1"/>
        <end position="13"/>
    </location>
</feature>
<dbReference type="AlphaFoldDB" id="A0A0F9QI83"/>
<feature type="region of interest" description="Disordered" evidence="1">
    <location>
        <begin position="1"/>
        <end position="38"/>
    </location>
</feature>
<dbReference type="EMBL" id="LAZR01001491">
    <property type="protein sequence ID" value="KKN43760.1"/>
    <property type="molecule type" value="Genomic_DNA"/>
</dbReference>
<proteinExistence type="predicted"/>
<reference evidence="2" key="1">
    <citation type="journal article" date="2015" name="Nature">
        <title>Complex archaea that bridge the gap between prokaryotes and eukaryotes.</title>
        <authorList>
            <person name="Spang A."/>
            <person name="Saw J.H."/>
            <person name="Jorgensen S.L."/>
            <person name="Zaremba-Niedzwiedzka K."/>
            <person name="Martijn J."/>
            <person name="Lind A.E."/>
            <person name="van Eijk R."/>
            <person name="Schleper C."/>
            <person name="Guy L."/>
            <person name="Ettema T.J."/>
        </authorList>
    </citation>
    <scope>NUCLEOTIDE SEQUENCE</scope>
</reference>
<comment type="caution">
    <text evidence="2">The sequence shown here is derived from an EMBL/GenBank/DDBJ whole genome shotgun (WGS) entry which is preliminary data.</text>
</comment>
<evidence type="ECO:0000313" key="2">
    <source>
        <dbReference type="EMBL" id="KKN43760.1"/>
    </source>
</evidence>